<organism evidence="7 8">
    <name type="scientific">Papaver atlanticum</name>
    <dbReference type="NCBI Taxonomy" id="357466"/>
    <lineage>
        <taxon>Eukaryota</taxon>
        <taxon>Viridiplantae</taxon>
        <taxon>Streptophyta</taxon>
        <taxon>Embryophyta</taxon>
        <taxon>Tracheophyta</taxon>
        <taxon>Spermatophyta</taxon>
        <taxon>Magnoliopsida</taxon>
        <taxon>Ranunculales</taxon>
        <taxon>Papaveraceae</taxon>
        <taxon>Papaveroideae</taxon>
        <taxon>Papaver</taxon>
    </lineage>
</organism>
<feature type="region of interest" description="Disordered" evidence="5">
    <location>
        <begin position="1"/>
        <end position="80"/>
    </location>
</feature>
<comment type="subcellular location">
    <subcellularLocation>
        <location evidence="1">Nucleus</location>
    </subcellularLocation>
</comment>
<keyword evidence="3" id="KW-0479">Metal-binding</keyword>
<evidence type="ECO:0000313" key="7">
    <source>
        <dbReference type="EMBL" id="KAI3858961.1"/>
    </source>
</evidence>
<dbReference type="PANTHER" id="PTHR12549">
    <property type="entry name" value="JMJC DOMAIN-CONTAINING HISTONE DEMETHYLATION PROTEIN"/>
    <property type="match status" value="1"/>
</dbReference>
<proteinExistence type="inferred from homology"/>
<comment type="similarity">
    <text evidence="2">Belongs to the JARID1 histone demethylase family.</text>
</comment>
<evidence type="ECO:0000256" key="4">
    <source>
        <dbReference type="ARBA" id="ARBA00023242"/>
    </source>
</evidence>
<dbReference type="AlphaFoldDB" id="A0AAD4S3W4"/>
<dbReference type="PANTHER" id="PTHR12549:SF62">
    <property type="entry name" value="LYSINE-SPECIFIC DEMETHYLASE JMJ25-LIKE"/>
    <property type="match status" value="1"/>
</dbReference>
<feature type="compositionally biased region" description="Low complexity" evidence="5">
    <location>
        <begin position="60"/>
        <end position="72"/>
    </location>
</feature>
<dbReference type="SMART" id="SM00558">
    <property type="entry name" value="JmjC"/>
    <property type="match status" value="1"/>
</dbReference>
<dbReference type="GO" id="GO:0003712">
    <property type="term" value="F:transcription coregulator activity"/>
    <property type="evidence" value="ECO:0007669"/>
    <property type="project" value="TreeGrafter"/>
</dbReference>
<evidence type="ECO:0000256" key="1">
    <source>
        <dbReference type="ARBA" id="ARBA00004123"/>
    </source>
</evidence>
<evidence type="ECO:0000256" key="2">
    <source>
        <dbReference type="ARBA" id="ARBA00006801"/>
    </source>
</evidence>
<protein>
    <recommendedName>
        <fullName evidence="6">JmjC domain-containing protein</fullName>
    </recommendedName>
</protein>
<dbReference type="SUPFAM" id="SSF51197">
    <property type="entry name" value="Clavaminate synthase-like"/>
    <property type="match status" value="1"/>
</dbReference>
<keyword evidence="4" id="KW-0539">Nucleus</keyword>
<dbReference type="PROSITE" id="PS51184">
    <property type="entry name" value="JMJC"/>
    <property type="match status" value="1"/>
</dbReference>
<dbReference type="GO" id="GO:0031490">
    <property type="term" value="F:chromatin DNA binding"/>
    <property type="evidence" value="ECO:0007669"/>
    <property type="project" value="TreeGrafter"/>
</dbReference>
<dbReference type="Proteomes" id="UP001202328">
    <property type="component" value="Unassembled WGS sequence"/>
</dbReference>
<evidence type="ECO:0000259" key="6">
    <source>
        <dbReference type="PROSITE" id="PS51184"/>
    </source>
</evidence>
<dbReference type="GO" id="GO:0000118">
    <property type="term" value="C:histone deacetylase complex"/>
    <property type="evidence" value="ECO:0007669"/>
    <property type="project" value="TreeGrafter"/>
</dbReference>
<feature type="domain" description="JmjC" evidence="6">
    <location>
        <begin position="550"/>
        <end position="790"/>
    </location>
</feature>
<dbReference type="InterPro" id="IPR045109">
    <property type="entry name" value="LSDs-like"/>
</dbReference>
<dbReference type="InterPro" id="IPR003347">
    <property type="entry name" value="JmjC_dom"/>
</dbReference>
<evidence type="ECO:0000313" key="8">
    <source>
        <dbReference type="Proteomes" id="UP001202328"/>
    </source>
</evidence>
<dbReference type="GO" id="GO:0000785">
    <property type="term" value="C:chromatin"/>
    <property type="evidence" value="ECO:0007669"/>
    <property type="project" value="TreeGrafter"/>
</dbReference>
<dbReference type="GO" id="GO:0046872">
    <property type="term" value="F:metal ion binding"/>
    <property type="evidence" value="ECO:0007669"/>
    <property type="project" value="UniProtKB-KW"/>
</dbReference>
<dbReference type="FunFam" id="2.60.120.650:FF:000040">
    <property type="entry name" value="lysine-specific demethylase JMJ25 isoform X1"/>
    <property type="match status" value="1"/>
</dbReference>
<sequence>MSREVDALKEAGNNEQPRLKRRNKSMRENLNETVITKRYKVSEDQSDAEVDDKKKKKVSKVLSKPVVSGSSGSKKKKKVSGKVKVSNGLKWVTVGDTKKPMKLVNGKLVEPRMCHQCQRRDREGEVVSCQKYRGLTHEDIAKACPVCMDICNCKACIRLFKKSWANVERKLSPKEEAEFSKHMLKYLLPILKHIHIEQENEKEVESAIQGLSEVEIKDAKCPQDERMYCDNCRTSIVDFHRSCSNCSFDLCLTCCREIRDGSLPGGEEVYKERFINRGKAYMHAEEPACKKGTARTRAKLTECVKSSDMNHEPADSLEGHVRLKSEWKLMDNNSIRCASCGSGHMVLKRVLPKNWVSNLEGRAEKIVVEFNLFNDPVPPTQKCSCCNSVGSAKAGNNNFRKASLRDDCKDNNLHCPQSKDIQDGDLEHFQKHWIRGEPVIVLNVLELKPSNFSWEPEVMSRSLREKSTSKTMKGSGHLEVTAVNCMDWCEVEVKIVDFFRCYMEGLMHHNMWPKMHKLKDWPPSDMFEERLPRHFTEFVSSLPLKDYTCPKFGFLNIATKLPPKSLKPDMGPKTYIAYGHAQELIRGDSVTKLHCDMSDAINVLVNVREVSVDGAQLKEIEKAKKRHMAQDQKEMEEFLKGGNQSSSTEISVLNNNRKGKECNVFVPDNCSSNSAGALWDIFRREDVPKLQEYLRKHCREFRHLYCSRVEQVSHPIHDQRFYLTLEHKKKLKEEYGIEPWTFVQDRGEAVFIPTGCPHQVRNLKSCTKVAVDFVSPENVREYMRLVKKMTLHAVKKAVDFVEKLSK</sequence>
<accession>A0AAD4S3W4</accession>
<evidence type="ECO:0000256" key="3">
    <source>
        <dbReference type="ARBA" id="ARBA00022723"/>
    </source>
</evidence>
<dbReference type="EMBL" id="JAJJMB010014681">
    <property type="protein sequence ID" value="KAI3858961.1"/>
    <property type="molecule type" value="Genomic_DNA"/>
</dbReference>
<gene>
    <name evidence="7" type="ORF">MKW98_028694</name>
</gene>
<reference evidence="7" key="1">
    <citation type="submission" date="2022-04" db="EMBL/GenBank/DDBJ databases">
        <title>A functionally conserved STORR gene fusion in Papaver species that diverged 16.8 million years ago.</title>
        <authorList>
            <person name="Catania T."/>
        </authorList>
    </citation>
    <scope>NUCLEOTIDE SEQUENCE</scope>
    <source>
        <strain evidence="7">S-188037</strain>
    </source>
</reference>
<evidence type="ECO:0000256" key="5">
    <source>
        <dbReference type="SAM" id="MobiDB-lite"/>
    </source>
</evidence>
<dbReference type="Gene3D" id="2.60.120.650">
    <property type="entry name" value="Cupin"/>
    <property type="match status" value="1"/>
</dbReference>
<keyword evidence="8" id="KW-1185">Reference proteome</keyword>
<dbReference type="GO" id="GO:0032454">
    <property type="term" value="F:histone H3K9 demethylase activity"/>
    <property type="evidence" value="ECO:0007669"/>
    <property type="project" value="InterPro"/>
</dbReference>
<comment type="caution">
    <text evidence="7">The sequence shown here is derived from an EMBL/GenBank/DDBJ whole genome shotgun (WGS) entry which is preliminary data.</text>
</comment>
<dbReference type="Pfam" id="PF02373">
    <property type="entry name" value="JmjC"/>
    <property type="match status" value="1"/>
</dbReference>
<name>A0AAD4S3W4_9MAGN</name>
<dbReference type="GO" id="GO:0006357">
    <property type="term" value="P:regulation of transcription by RNA polymerase II"/>
    <property type="evidence" value="ECO:0007669"/>
    <property type="project" value="TreeGrafter"/>
</dbReference>